<dbReference type="AlphaFoldDB" id="A0A4C1WWF8"/>
<evidence type="ECO:0000313" key="2">
    <source>
        <dbReference type="Proteomes" id="UP000299102"/>
    </source>
</evidence>
<dbReference type="Proteomes" id="UP000299102">
    <property type="component" value="Unassembled WGS sequence"/>
</dbReference>
<dbReference type="EMBL" id="BGZK01000678">
    <property type="protein sequence ID" value="GBP55768.1"/>
    <property type="molecule type" value="Genomic_DNA"/>
</dbReference>
<organism evidence="1 2">
    <name type="scientific">Eumeta variegata</name>
    <name type="common">Bagworm moth</name>
    <name type="synonym">Eumeta japonica</name>
    <dbReference type="NCBI Taxonomy" id="151549"/>
    <lineage>
        <taxon>Eukaryota</taxon>
        <taxon>Metazoa</taxon>
        <taxon>Ecdysozoa</taxon>
        <taxon>Arthropoda</taxon>
        <taxon>Hexapoda</taxon>
        <taxon>Insecta</taxon>
        <taxon>Pterygota</taxon>
        <taxon>Neoptera</taxon>
        <taxon>Endopterygota</taxon>
        <taxon>Lepidoptera</taxon>
        <taxon>Glossata</taxon>
        <taxon>Ditrysia</taxon>
        <taxon>Tineoidea</taxon>
        <taxon>Psychidae</taxon>
        <taxon>Oiketicinae</taxon>
        <taxon>Eumeta</taxon>
    </lineage>
</organism>
<gene>
    <name evidence="1" type="ORF">EVAR_50182_1</name>
</gene>
<reference evidence="1 2" key="1">
    <citation type="journal article" date="2019" name="Commun. Biol.">
        <title>The bagworm genome reveals a unique fibroin gene that provides high tensile strength.</title>
        <authorList>
            <person name="Kono N."/>
            <person name="Nakamura H."/>
            <person name="Ohtoshi R."/>
            <person name="Tomita M."/>
            <person name="Numata K."/>
            <person name="Arakawa K."/>
        </authorList>
    </citation>
    <scope>NUCLEOTIDE SEQUENCE [LARGE SCALE GENOMIC DNA]</scope>
</reference>
<evidence type="ECO:0000313" key="1">
    <source>
        <dbReference type="EMBL" id="GBP55768.1"/>
    </source>
</evidence>
<protein>
    <submittedName>
        <fullName evidence="1">Uncharacterized protein</fullName>
    </submittedName>
</protein>
<keyword evidence="2" id="KW-1185">Reference proteome</keyword>
<accession>A0A4C1WWF8</accession>
<proteinExistence type="predicted"/>
<name>A0A4C1WWF8_EUMVA</name>
<sequence length="189" mass="21647">MLCVHYSHRDRNARAALLVPAAPASRTRRLTHEPRRPAPLLRLGHGRRISKLIYYIVLIDESPCLVRCNARNSAAVKLVKERKVRGALHLRDRITRRQFRTAEFRVYKLAPIANPDYIQTENIASTSKKFNKDGATLTLLYLFTECHHVSCAGAPRRSIKVGADYASTPRRVSRLFSNYDVLRLRLDKS</sequence>
<comment type="caution">
    <text evidence="1">The sequence shown here is derived from an EMBL/GenBank/DDBJ whole genome shotgun (WGS) entry which is preliminary data.</text>
</comment>